<dbReference type="SMART" id="SM01381">
    <property type="entry name" value="7TM_GPCR_Srsx"/>
    <property type="match status" value="1"/>
</dbReference>
<feature type="transmembrane region" description="Helical" evidence="10">
    <location>
        <begin position="170"/>
        <end position="195"/>
    </location>
</feature>
<gene>
    <name evidence="12" type="ORF">L596_007685</name>
</gene>
<sequence>MYAVEQSVLASVFRLFIMVAAVFGNGLILFVVGRNRKLQQRGANLLFAQLAVADLLIGVGVGVRATATIVFERLRIVVFHKGDCLSIGILTVFGIHLSQATMMSIAFDRFLCIQFPLFYRNSETLRFSLCRFLLCAAFSLLGSVFAYVGLEWDEEISICAFGSSIPHWYIHYWNMFSTLFTFFIYALYITIFMVYKTRIQTIHSSTQRSLFRTITAVLVSYFFLWGVPNFTIVIGNVVGTSPTIFGYLSLLVAIGSGLNASTNIFIYGWKHSELGSNLRNTLTKGFRRVLFCRWKRVEPKHSMTLFSTEKVTTERKVSSSTQAYGFEYVDQSKVGGR</sequence>
<feature type="transmembrane region" description="Helical" evidence="10">
    <location>
        <begin position="45"/>
        <end position="65"/>
    </location>
</feature>
<dbReference type="AlphaFoldDB" id="A0A4U5PB44"/>
<name>A0A4U5PB44_STECR</name>
<evidence type="ECO:0000256" key="5">
    <source>
        <dbReference type="ARBA" id="ARBA00023040"/>
    </source>
</evidence>
<dbReference type="PROSITE" id="PS50262">
    <property type="entry name" value="G_PROTEIN_RECEP_F1_2"/>
    <property type="match status" value="1"/>
</dbReference>
<keyword evidence="4 10" id="KW-1133">Transmembrane helix</keyword>
<dbReference type="CDD" id="cd00637">
    <property type="entry name" value="7tm_classA_rhodopsin-like"/>
    <property type="match status" value="1"/>
</dbReference>
<evidence type="ECO:0000259" key="11">
    <source>
        <dbReference type="PROSITE" id="PS50262"/>
    </source>
</evidence>
<evidence type="ECO:0000313" key="13">
    <source>
        <dbReference type="Proteomes" id="UP000298663"/>
    </source>
</evidence>
<keyword evidence="5 9" id="KW-0297">G-protein coupled receptor</keyword>
<dbReference type="InterPro" id="IPR017452">
    <property type="entry name" value="GPCR_Rhodpsn_7TM"/>
</dbReference>
<accession>A0A4U5PB44</accession>
<protein>
    <recommendedName>
        <fullName evidence="11">G-protein coupled receptors family 1 profile domain-containing protein</fullName>
    </recommendedName>
</protein>
<evidence type="ECO:0000256" key="6">
    <source>
        <dbReference type="ARBA" id="ARBA00023136"/>
    </source>
</evidence>
<feature type="domain" description="G-protein coupled receptors family 1 profile" evidence="11">
    <location>
        <begin position="24"/>
        <end position="267"/>
    </location>
</feature>
<feature type="transmembrane region" description="Helical" evidence="10">
    <location>
        <begin position="244"/>
        <end position="269"/>
    </location>
</feature>
<keyword evidence="2" id="KW-1003">Cell membrane</keyword>
<comment type="caution">
    <text evidence="12">The sequence shown here is derived from an EMBL/GenBank/DDBJ whole genome shotgun (WGS) entry which is preliminary data.</text>
</comment>
<dbReference type="PRINTS" id="PR00237">
    <property type="entry name" value="GPCRRHODOPSN"/>
</dbReference>
<keyword evidence="13" id="KW-1185">Reference proteome</keyword>
<reference evidence="12 13" key="2">
    <citation type="journal article" date="2019" name="G3 (Bethesda)">
        <title>Hybrid Assembly of the Genome of the Entomopathogenic Nematode Steinernema carpocapsae Identifies the X-Chromosome.</title>
        <authorList>
            <person name="Serra L."/>
            <person name="Macchietto M."/>
            <person name="Macias-Munoz A."/>
            <person name="McGill C.J."/>
            <person name="Rodriguez I.M."/>
            <person name="Rodriguez B."/>
            <person name="Murad R."/>
            <person name="Mortazavi A."/>
        </authorList>
    </citation>
    <scope>NUCLEOTIDE SEQUENCE [LARGE SCALE GENOMIC DNA]</scope>
    <source>
        <strain evidence="12 13">ALL</strain>
    </source>
</reference>
<dbReference type="PROSITE" id="PS00237">
    <property type="entry name" value="G_PROTEIN_RECEP_F1_1"/>
    <property type="match status" value="1"/>
</dbReference>
<dbReference type="PANTHER" id="PTHR24249">
    <property type="entry name" value="HISTAMINE RECEPTOR-RELATED G-PROTEIN COUPLED RECEPTOR"/>
    <property type="match status" value="1"/>
</dbReference>
<organism evidence="12 13">
    <name type="scientific">Steinernema carpocapsae</name>
    <name type="common">Entomopathogenic nematode</name>
    <dbReference type="NCBI Taxonomy" id="34508"/>
    <lineage>
        <taxon>Eukaryota</taxon>
        <taxon>Metazoa</taxon>
        <taxon>Ecdysozoa</taxon>
        <taxon>Nematoda</taxon>
        <taxon>Chromadorea</taxon>
        <taxon>Rhabditida</taxon>
        <taxon>Tylenchina</taxon>
        <taxon>Panagrolaimomorpha</taxon>
        <taxon>Strongyloidoidea</taxon>
        <taxon>Steinernematidae</taxon>
        <taxon>Steinernema</taxon>
    </lineage>
</organism>
<evidence type="ECO:0000256" key="10">
    <source>
        <dbReference type="SAM" id="Phobius"/>
    </source>
</evidence>
<feature type="transmembrane region" description="Helical" evidence="10">
    <location>
        <begin position="12"/>
        <end position="33"/>
    </location>
</feature>
<dbReference type="InterPro" id="IPR000276">
    <property type="entry name" value="GPCR_Rhodpsn"/>
</dbReference>
<keyword evidence="7 9" id="KW-0675">Receptor</keyword>
<dbReference type="EMBL" id="AZBU02000002">
    <property type="protein sequence ID" value="TKR93184.1"/>
    <property type="molecule type" value="Genomic_DNA"/>
</dbReference>
<comment type="subcellular location">
    <subcellularLocation>
        <location evidence="1">Cell membrane</location>
        <topology evidence="1">Multi-pass membrane protein</topology>
    </subcellularLocation>
</comment>
<comment type="similarity">
    <text evidence="9">Belongs to the G-protein coupled receptor 1 family.</text>
</comment>
<evidence type="ECO:0000256" key="1">
    <source>
        <dbReference type="ARBA" id="ARBA00004651"/>
    </source>
</evidence>
<dbReference type="InterPro" id="IPR050569">
    <property type="entry name" value="TAAR"/>
</dbReference>
<evidence type="ECO:0000256" key="8">
    <source>
        <dbReference type="ARBA" id="ARBA00023224"/>
    </source>
</evidence>
<evidence type="ECO:0000256" key="3">
    <source>
        <dbReference type="ARBA" id="ARBA00022692"/>
    </source>
</evidence>
<evidence type="ECO:0000256" key="4">
    <source>
        <dbReference type="ARBA" id="ARBA00022989"/>
    </source>
</evidence>
<evidence type="ECO:0000313" key="12">
    <source>
        <dbReference type="EMBL" id="TKR93184.1"/>
    </source>
</evidence>
<dbReference type="OrthoDB" id="5865532at2759"/>
<proteinExistence type="inferred from homology"/>
<dbReference type="Gene3D" id="1.20.1070.10">
    <property type="entry name" value="Rhodopsin 7-helix transmembrane proteins"/>
    <property type="match status" value="1"/>
</dbReference>
<dbReference type="SUPFAM" id="SSF81321">
    <property type="entry name" value="Family A G protein-coupled receptor-like"/>
    <property type="match status" value="1"/>
</dbReference>
<evidence type="ECO:0000256" key="2">
    <source>
        <dbReference type="ARBA" id="ARBA00022475"/>
    </source>
</evidence>
<feature type="transmembrane region" description="Helical" evidence="10">
    <location>
        <begin position="85"/>
        <end position="107"/>
    </location>
</feature>
<dbReference type="Proteomes" id="UP000298663">
    <property type="component" value="Unassembled WGS sequence"/>
</dbReference>
<dbReference type="InterPro" id="IPR019424">
    <property type="entry name" value="7TM_GPCR_Srsx"/>
</dbReference>
<keyword evidence="8 9" id="KW-0807">Transducer</keyword>
<evidence type="ECO:0000256" key="9">
    <source>
        <dbReference type="RuleBase" id="RU000688"/>
    </source>
</evidence>
<dbReference type="GO" id="GO:0004930">
    <property type="term" value="F:G protein-coupled receptor activity"/>
    <property type="evidence" value="ECO:0007669"/>
    <property type="project" value="UniProtKB-KW"/>
</dbReference>
<reference evidence="12 13" key="1">
    <citation type="journal article" date="2015" name="Genome Biol.">
        <title>Comparative genomics of Steinernema reveals deeply conserved gene regulatory networks.</title>
        <authorList>
            <person name="Dillman A.R."/>
            <person name="Macchietto M."/>
            <person name="Porter C.F."/>
            <person name="Rogers A."/>
            <person name="Williams B."/>
            <person name="Antoshechkin I."/>
            <person name="Lee M.M."/>
            <person name="Goodwin Z."/>
            <person name="Lu X."/>
            <person name="Lewis E.E."/>
            <person name="Goodrich-Blair H."/>
            <person name="Stock S.P."/>
            <person name="Adams B.J."/>
            <person name="Sternberg P.W."/>
            <person name="Mortazavi A."/>
        </authorList>
    </citation>
    <scope>NUCLEOTIDE SEQUENCE [LARGE SCALE GENOMIC DNA]</scope>
    <source>
        <strain evidence="12 13">ALL</strain>
    </source>
</reference>
<dbReference type="Pfam" id="PF10320">
    <property type="entry name" value="7TM_GPCR_Srsx"/>
    <property type="match status" value="1"/>
</dbReference>
<feature type="transmembrane region" description="Helical" evidence="10">
    <location>
        <begin position="216"/>
        <end position="238"/>
    </location>
</feature>
<dbReference type="GO" id="GO:0005886">
    <property type="term" value="C:plasma membrane"/>
    <property type="evidence" value="ECO:0007669"/>
    <property type="project" value="UniProtKB-SubCell"/>
</dbReference>
<evidence type="ECO:0000256" key="7">
    <source>
        <dbReference type="ARBA" id="ARBA00023170"/>
    </source>
</evidence>
<feature type="transmembrane region" description="Helical" evidence="10">
    <location>
        <begin position="128"/>
        <end position="150"/>
    </location>
</feature>
<keyword evidence="6 10" id="KW-0472">Membrane</keyword>
<keyword evidence="3 9" id="KW-0812">Transmembrane</keyword>